<dbReference type="GO" id="GO:0051082">
    <property type="term" value="F:unfolded protein binding"/>
    <property type="evidence" value="ECO:0007669"/>
    <property type="project" value="TreeGrafter"/>
</dbReference>
<sequence length="163" mass="18798">MNEHTENIDNICATLDKLTIDSLILMQEEIELKLIAENAMIGGETHLAKSRYILGQNNVSSIQLPTENSPEFRALTTIDLSIDEFGLHQFSLESKKPDNENYINPIKWFGYLTPQNLSFAQNLYRQALQWIIQAANIQCKLKETCKQINQLKQIKYIINKENK</sequence>
<evidence type="ECO:0000313" key="3">
    <source>
        <dbReference type="Proteomes" id="UP000625711"/>
    </source>
</evidence>
<dbReference type="EMBL" id="JAACXV010000025">
    <property type="protein sequence ID" value="KAF7286484.1"/>
    <property type="molecule type" value="Genomic_DNA"/>
</dbReference>
<dbReference type="GO" id="GO:0070072">
    <property type="term" value="P:vacuolar proton-transporting V-type ATPase complex assembly"/>
    <property type="evidence" value="ECO:0007669"/>
    <property type="project" value="InterPro"/>
</dbReference>
<comment type="caution">
    <text evidence="2">The sequence shown here is derived from an EMBL/GenBank/DDBJ whole genome shotgun (WGS) entry which is preliminary data.</text>
</comment>
<proteinExistence type="predicted"/>
<dbReference type="PANTHER" id="PTHR31996">
    <property type="entry name" value="COILED-COIL DOMAIN-CONTAINING PROTEIN 115"/>
    <property type="match status" value="1"/>
</dbReference>
<evidence type="ECO:0000256" key="1">
    <source>
        <dbReference type="ARBA" id="ARBA00093634"/>
    </source>
</evidence>
<evidence type="ECO:0000313" key="2">
    <source>
        <dbReference type="EMBL" id="KAF7286484.1"/>
    </source>
</evidence>
<name>A0A834MP01_RHYFE</name>
<protein>
    <recommendedName>
        <fullName evidence="1">Vacuolar ATPase assembly protein VMA22</fullName>
    </recommendedName>
</protein>
<gene>
    <name evidence="2" type="ORF">GWI33_005122</name>
</gene>
<organism evidence="2 3">
    <name type="scientific">Rhynchophorus ferrugineus</name>
    <name type="common">Red palm weevil</name>
    <name type="synonym">Curculio ferrugineus</name>
    <dbReference type="NCBI Taxonomy" id="354439"/>
    <lineage>
        <taxon>Eukaryota</taxon>
        <taxon>Metazoa</taxon>
        <taxon>Ecdysozoa</taxon>
        <taxon>Arthropoda</taxon>
        <taxon>Hexapoda</taxon>
        <taxon>Insecta</taxon>
        <taxon>Pterygota</taxon>
        <taxon>Neoptera</taxon>
        <taxon>Endopterygota</taxon>
        <taxon>Coleoptera</taxon>
        <taxon>Polyphaga</taxon>
        <taxon>Cucujiformia</taxon>
        <taxon>Curculionidae</taxon>
        <taxon>Dryophthorinae</taxon>
        <taxon>Rhynchophorus</taxon>
    </lineage>
</organism>
<reference evidence="2" key="1">
    <citation type="submission" date="2020-08" db="EMBL/GenBank/DDBJ databases">
        <title>Genome sequencing and assembly of the red palm weevil Rhynchophorus ferrugineus.</title>
        <authorList>
            <person name="Dias G.B."/>
            <person name="Bergman C.M."/>
            <person name="Manee M."/>
        </authorList>
    </citation>
    <scope>NUCLEOTIDE SEQUENCE</scope>
    <source>
        <strain evidence="2">AA-2017</strain>
        <tissue evidence="2">Whole larva</tissue>
    </source>
</reference>
<dbReference type="Proteomes" id="UP000625711">
    <property type="component" value="Unassembled WGS sequence"/>
</dbReference>
<accession>A0A834MP01</accession>
<dbReference type="AlphaFoldDB" id="A0A834MP01"/>
<dbReference type="OrthoDB" id="408631at2759"/>
<keyword evidence="3" id="KW-1185">Reference proteome</keyword>
<dbReference type="InterPro" id="IPR040357">
    <property type="entry name" value="Vma22/CCDC115"/>
</dbReference>
<dbReference type="PANTHER" id="PTHR31996:SF2">
    <property type="entry name" value="COILED-COIL DOMAIN-CONTAINING PROTEIN 115"/>
    <property type="match status" value="1"/>
</dbReference>